<keyword evidence="1" id="KW-0812">Transmembrane</keyword>
<dbReference type="Ensembl" id="ENSMMST00000002110.1">
    <property type="protein sequence ID" value="ENSMMSP00000001915.1"/>
    <property type="gene ID" value="ENSMMSG00000001531.1"/>
</dbReference>
<feature type="transmembrane region" description="Helical" evidence="1">
    <location>
        <begin position="81"/>
        <end position="100"/>
    </location>
</feature>
<sequence>MLKVTTPSCSASSCSSVTATVAPGPGSLVPDYWVDGSNRDALGDFFEVEAELGRYVLYLIFLCKFLFLSFFFCWNRVSSHFLFSVTGDYSMGFWMLVFSGTV</sequence>
<keyword evidence="1" id="KW-1133">Transmembrane helix</keyword>
<reference evidence="2" key="1">
    <citation type="submission" date="2025-08" db="UniProtKB">
        <authorList>
            <consortium name="Ensembl"/>
        </authorList>
    </citation>
    <scope>IDENTIFICATION</scope>
</reference>
<reference evidence="2" key="2">
    <citation type="submission" date="2025-09" db="UniProtKB">
        <authorList>
            <consortium name="Ensembl"/>
        </authorList>
    </citation>
    <scope>IDENTIFICATION</scope>
</reference>
<proteinExistence type="predicted"/>
<dbReference type="Proteomes" id="UP000694544">
    <property type="component" value="Unplaced"/>
</dbReference>
<evidence type="ECO:0000313" key="2">
    <source>
        <dbReference type="Ensembl" id="ENSMMSP00000001915.1"/>
    </source>
</evidence>
<dbReference type="AlphaFoldDB" id="A0A8C6CK62"/>
<organism evidence="2 3">
    <name type="scientific">Moschus moschiferus</name>
    <name type="common">Siberian musk deer</name>
    <name type="synonym">Moschus sibiricus</name>
    <dbReference type="NCBI Taxonomy" id="68415"/>
    <lineage>
        <taxon>Eukaryota</taxon>
        <taxon>Metazoa</taxon>
        <taxon>Chordata</taxon>
        <taxon>Craniata</taxon>
        <taxon>Vertebrata</taxon>
        <taxon>Euteleostomi</taxon>
        <taxon>Mammalia</taxon>
        <taxon>Eutheria</taxon>
        <taxon>Laurasiatheria</taxon>
        <taxon>Artiodactyla</taxon>
        <taxon>Ruminantia</taxon>
        <taxon>Pecora</taxon>
        <taxon>Moschidae</taxon>
        <taxon>Moschus</taxon>
    </lineage>
</organism>
<name>A0A8C6CK62_MOSMO</name>
<evidence type="ECO:0000313" key="3">
    <source>
        <dbReference type="Proteomes" id="UP000694544"/>
    </source>
</evidence>
<feature type="transmembrane region" description="Helical" evidence="1">
    <location>
        <begin position="55"/>
        <end position="74"/>
    </location>
</feature>
<keyword evidence="1" id="KW-0472">Membrane</keyword>
<keyword evidence="3" id="KW-1185">Reference proteome</keyword>
<dbReference type="GeneTree" id="ENSGT00990000210453"/>
<accession>A0A8C6CK62</accession>
<protein>
    <submittedName>
        <fullName evidence="2">Uncharacterized protein</fullName>
    </submittedName>
</protein>
<evidence type="ECO:0000256" key="1">
    <source>
        <dbReference type="SAM" id="Phobius"/>
    </source>
</evidence>